<dbReference type="Proteomes" id="UP000830158">
    <property type="component" value="Chromosome"/>
</dbReference>
<dbReference type="InterPro" id="IPR007410">
    <property type="entry name" value="LpqE-like"/>
</dbReference>
<evidence type="ECO:0000256" key="1">
    <source>
        <dbReference type="SAM" id="SignalP"/>
    </source>
</evidence>
<evidence type="ECO:0000313" key="2">
    <source>
        <dbReference type="EMBL" id="UQS25268.1"/>
    </source>
</evidence>
<dbReference type="PROSITE" id="PS51257">
    <property type="entry name" value="PROKAR_LIPOPROTEIN"/>
    <property type="match status" value="1"/>
</dbReference>
<gene>
    <name evidence="2" type="ORF">L1857_21880</name>
</gene>
<sequence>MKSRVRTLVPAVVAALVLAGCSDPGQHGQGADTMGTNAGDGPVRLLNVYVERPDDGRYSPGENARVLFTVSNTGDQDDTLTGVTSPVVRAVSLRWDQYCDGTAEQVPEIPVQAKASVPIPPGRVLTGHLPYYVDATGFTTEALAGTTIPMTFTFSRTGPISLDVKVQPREPVDAIPHYACIAMGSQKQ</sequence>
<dbReference type="Pfam" id="PF04314">
    <property type="entry name" value="PCuAC"/>
    <property type="match status" value="1"/>
</dbReference>
<dbReference type="EMBL" id="CP091196">
    <property type="protein sequence ID" value="UQS25268.1"/>
    <property type="molecule type" value="Genomic_DNA"/>
</dbReference>
<dbReference type="Gene3D" id="2.60.40.1890">
    <property type="entry name" value="PCu(A)C copper chaperone"/>
    <property type="match status" value="1"/>
</dbReference>
<dbReference type="InterPro" id="IPR036182">
    <property type="entry name" value="PCuAC_sf"/>
</dbReference>
<dbReference type="RefSeq" id="WP_094002637.1">
    <property type="nucleotide sequence ID" value="NZ_CP091196.1"/>
</dbReference>
<protein>
    <submittedName>
        <fullName evidence="2">Copper chaperone PCu(A)C</fullName>
    </submittedName>
</protein>
<proteinExistence type="predicted"/>
<organism evidence="2 3">
    <name type="scientific">Amycolatopsis thermalba</name>
    <dbReference type="NCBI Taxonomy" id="944492"/>
    <lineage>
        <taxon>Bacteria</taxon>
        <taxon>Bacillati</taxon>
        <taxon>Actinomycetota</taxon>
        <taxon>Actinomycetes</taxon>
        <taxon>Pseudonocardiales</taxon>
        <taxon>Pseudonocardiaceae</taxon>
        <taxon>Amycolatopsis</taxon>
    </lineage>
</organism>
<keyword evidence="3" id="KW-1185">Reference proteome</keyword>
<feature type="chain" id="PRO_5046407368" evidence="1">
    <location>
        <begin position="20"/>
        <end position="188"/>
    </location>
</feature>
<feature type="signal peptide" evidence="1">
    <location>
        <begin position="1"/>
        <end position="19"/>
    </location>
</feature>
<name>A0ABY4NZ18_9PSEU</name>
<dbReference type="SUPFAM" id="SSF110087">
    <property type="entry name" value="DR1885-like metal-binding protein"/>
    <property type="match status" value="1"/>
</dbReference>
<keyword evidence="1" id="KW-0732">Signal</keyword>
<accession>A0ABY4NZ18</accession>
<evidence type="ECO:0000313" key="3">
    <source>
        <dbReference type="Proteomes" id="UP000830158"/>
    </source>
</evidence>
<reference evidence="2" key="1">
    <citation type="submission" date="2022-01" db="EMBL/GenBank/DDBJ databases">
        <title>PSI-footprinting approach for the identification of protein synthesis inhibitor producers.</title>
        <authorList>
            <person name="Handel F."/>
            <person name="Kulik A."/>
            <person name="Wex K.W."/>
            <person name="Berscheid A."/>
            <person name="Saur J.S."/>
            <person name="Winkler A."/>
            <person name="Wibberg D."/>
            <person name="Kalinowski J."/>
            <person name="Broetz-Oesterhelt H."/>
            <person name="Mast Y."/>
        </authorList>
    </citation>
    <scope>NUCLEOTIDE SEQUENCE</scope>
    <source>
        <strain evidence="2">KNN 49.3e</strain>
    </source>
</reference>